<accession>A0A918NUC2</accession>
<dbReference type="Proteomes" id="UP000645555">
    <property type="component" value="Unassembled WGS sequence"/>
</dbReference>
<proteinExistence type="predicted"/>
<keyword evidence="2" id="KW-1185">Reference proteome</keyword>
<evidence type="ECO:0000313" key="1">
    <source>
        <dbReference type="EMBL" id="GGX95317.1"/>
    </source>
</evidence>
<reference evidence="1" key="1">
    <citation type="journal article" date="2014" name="Int. J. Syst. Evol. Microbiol.">
        <title>Complete genome sequence of Corynebacterium casei LMG S-19264T (=DSM 44701T), isolated from a smear-ripened cheese.</title>
        <authorList>
            <consortium name="US DOE Joint Genome Institute (JGI-PGF)"/>
            <person name="Walter F."/>
            <person name="Albersmeier A."/>
            <person name="Kalinowski J."/>
            <person name="Ruckert C."/>
        </authorList>
    </citation>
    <scope>NUCLEOTIDE SEQUENCE</scope>
    <source>
        <strain evidence="1">JCM 4956</strain>
    </source>
</reference>
<reference evidence="1" key="2">
    <citation type="submission" date="2020-09" db="EMBL/GenBank/DDBJ databases">
        <authorList>
            <person name="Sun Q."/>
            <person name="Ohkuma M."/>
        </authorList>
    </citation>
    <scope>NUCLEOTIDE SEQUENCE</scope>
    <source>
        <strain evidence="1">JCM 4956</strain>
    </source>
</reference>
<protein>
    <submittedName>
        <fullName evidence="1">Uncharacterized protein</fullName>
    </submittedName>
</protein>
<sequence>MCERSWLGPQDVAVGIASLNWSDADMIRNADQHAVLREGQPRTAPGQLPGGRLAQAACCPVTTATRPSRGR</sequence>
<dbReference type="AlphaFoldDB" id="A0A918NUC2"/>
<organism evidence="1 2">
    <name type="scientific">Streptomyces fructofermentans</name>
    <dbReference type="NCBI Taxonomy" id="152141"/>
    <lineage>
        <taxon>Bacteria</taxon>
        <taxon>Bacillati</taxon>
        <taxon>Actinomycetota</taxon>
        <taxon>Actinomycetes</taxon>
        <taxon>Kitasatosporales</taxon>
        <taxon>Streptomycetaceae</taxon>
        <taxon>Streptomyces</taxon>
    </lineage>
</organism>
<name>A0A918NUC2_9ACTN</name>
<evidence type="ECO:0000313" key="2">
    <source>
        <dbReference type="Proteomes" id="UP000645555"/>
    </source>
</evidence>
<dbReference type="EMBL" id="BMWD01000043">
    <property type="protein sequence ID" value="GGX95317.1"/>
    <property type="molecule type" value="Genomic_DNA"/>
</dbReference>
<gene>
    <name evidence="1" type="ORF">GCM10010515_72450</name>
</gene>
<comment type="caution">
    <text evidence="1">The sequence shown here is derived from an EMBL/GenBank/DDBJ whole genome shotgun (WGS) entry which is preliminary data.</text>
</comment>